<feature type="domain" description="SLH" evidence="2">
    <location>
        <begin position="1298"/>
        <end position="1351"/>
    </location>
</feature>
<protein>
    <recommendedName>
        <fullName evidence="2">SLH domain-containing protein</fullName>
    </recommendedName>
</protein>
<evidence type="ECO:0000313" key="4">
    <source>
        <dbReference type="Proteomes" id="UP000261905"/>
    </source>
</evidence>
<dbReference type="Pfam" id="PF00395">
    <property type="entry name" value="SLH"/>
    <property type="match status" value="3"/>
</dbReference>
<gene>
    <name evidence="3" type="ORF">DX130_14310</name>
</gene>
<feature type="domain" description="SLH" evidence="2">
    <location>
        <begin position="1234"/>
        <end position="1297"/>
    </location>
</feature>
<organism evidence="3 4">
    <name type="scientific">Paenibacillus paeoniae</name>
    <dbReference type="NCBI Taxonomy" id="2292705"/>
    <lineage>
        <taxon>Bacteria</taxon>
        <taxon>Bacillati</taxon>
        <taxon>Bacillota</taxon>
        <taxon>Bacilli</taxon>
        <taxon>Bacillales</taxon>
        <taxon>Paenibacillaceae</taxon>
        <taxon>Paenibacillus</taxon>
    </lineage>
</organism>
<dbReference type="InterPro" id="IPR051465">
    <property type="entry name" value="Cell_Envelope_Struct_Comp"/>
</dbReference>
<dbReference type="InterPro" id="IPR013378">
    <property type="entry name" value="InlB-like_B-rpt"/>
</dbReference>
<evidence type="ECO:0000313" key="3">
    <source>
        <dbReference type="EMBL" id="REK74828.1"/>
    </source>
</evidence>
<dbReference type="InterPro" id="IPR042229">
    <property type="entry name" value="Listeria/Bacterioides_rpt_sf"/>
</dbReference>
<dbReference type="GO" id="GO:0030313">
    <property type="term" value="C:cell envelope"/>
    <property type="evidence" value="ECO:0007669"/>
    <property type="project" value="UniProtKB-SubCell"/>
</dbReference>
<feature type="domain" description="SLH" evidence="2">
    <location>
        <begin position="1352"/>
        <end position="1414"/>
    </location>
</feature>
<dbReference type="InterPro" id="IPR001119">
    <property type="entry name" value="SLH_dom"/>
</dbReference>
<dbReference type="RefSeq" id="WP_116046486.1">
    <property type="nucleotide sequence ID" value="NZ_QUBQ01000002.1"/>
</dbReference>
<sequence>MGKKFVSRGSMLLVIFCMAIIVFLNSQSVASANIPPTPIFASEDTTIIYEGINASLIYENGDLGYLDVGYRGTFGVPVEAQVLLKYDLPPIPAGYEIETASLYIPVSGGNLQPTTNFSLKISTSTNHSWTQDSNITSPPAPTSGSTQTRILANNAPLLKPTLAPFNFTSYIVDESLKANPKATFILSGMNAQEAASNGINNLEHYIQMTETNVGNGTLGPYLIISYSQLPTIEITGVTDGGLYNTNVTPQFNAGTATLNGSPFVSGTAVSSEGAYTLTVTAGSQQKTVQFRIDKTPPTGTIIVNLGNQYTNSSAVSISISPDAGVTDITHIQYSVNGNPFTQMPYVPSFMLSIGNNDGDKVLKFKLVDGAGNASIEYERTITRDTEVPTGSIVINNGNVYTTTSGVTLNLSLGNGVTDVVGVQFSDNNSSWSGVEAFSPIKSYTLPVGDGNKTVYVRLIDRADNITIIQDSIILDTTVPTGTVVVNNGSDYTNNANVYVNITPDAGVTDIASIRYSINGGLPTTIAYTSSFTIHVGSTDGLKAITLQLIDNAGNESPVYNSNVTLDTEPPTGTVAINGGATYATDQEVTLDFTLGADVTDVVSVQFSNDNLTWSSEQAYSASMSYTLPAGDGNKTVYVRFIDRAGNTGTAQASIVLDTTAPTGTITLLTPSITNSLHVSFTVSSSNADYMEFGETGLAYGALAAYSASPQSYTLQETVDGVKTLQVRLSDLAGNTTVLTLDVTLDRTLPTGAVSVNNGNAYTIDSNVIVDITPDAGVTDIANIRYSINGGTATTIAYTSSFQIDVGSTDGLKAITIRLIDHAGNESPVYSSNVTLDTEPPTGTVAINGGATYATDQEVTLDFTLGAGVTDVVSVQFSNDNLTWSSEQAFSASMSYTLPAGDGNKAVYVRFIDRAGNTGLDQSSITLDNTAPIVTGVADGESYGSLRTIAFNEGTATLNGNVFINGSTVSAEGSYVLIVTDEAGNSITITFSIFKYRVSYDGNGATEGLVPVDIQTYETGNTVSVVNHIGSLVKTGFTFIGWNTEADGSGTSYVANDTFTISTVNVTLYATWEMNHYTVSFESDGGNVVANQTKSYNEWATEPDVPTKSGFTFGGWYKEITLTNQWSFDNDRVTANTTLYAKWTANNSSGGYVPPPILRYTVHFETNGADVIGSLVIVNDSKLTELPTPVKEGFIFGGWYHDTALTQKWDYEKDRVTTNTTLYAKWIAVMTPDPKPVVKFKDISGHWAQEMIEELASQGIITGYADGSFKPNESIQRQHMALIFMRAFELEPVRELESFSDVSPNHANYEAIALLQQAGIVDGTNGRFNPSEPVTRAQMAKIVALALKIELSGTSPFQDVPSTHWSYAYVAALAELEILLGDNGKFNPDEPVTRAQFVAMMYRALQLKQEVAQEV</sequence>
<proteinExistence type="predicted"/>
<evidence type="ECO:0000259" key="2">
    <source>
        <dbReference type="PROSITE" id="PS51272"/>
    </source>
</evidence>
<dbReference type="Proteomes" id="UP000261905">
    <property type="component" value="Unassembled WGS sequence"/>
</dbReference>
<dbReference type="EMBL" id="QUBQ01000002">
    <property type="protein sequence ID" value="REK74828.1"/>
    <property type="molecule type" value="Genomic_DNA"/>
</dbReference>
<accession>A0A371PH11</accession>
<dbReference type="PANTHER" id="PTHR43308">
    <property type="entry name" value="OUTER MEMBRANE PROTEIN ALPHA-RELATED"/>
    <property type="match status" value="1"/>
</dbReference>
<reference evidence="3 4" key="1">
    <citation type="submission" date="2018-08" db="EMBL/GenBank/DDBJ databases">
        <title>Paenibacillus sp. M4BSY-1, whole genome shotgun sequence.</title>
        <authorList>
            <person name="Tuo L."/>
        </authorList>
    </citation>
    <scope>NUCLEOTIDE SEQUENCE [LARGE SCALE GENOMIC DNA]</scope>
    <source>
        <strain evidence="3 4">M4BSY-1</strain>
    </source>
</reference>
<name>A0A371PH11_9BACL</name>
<dbReference type="Pfam" id="PF09479">
    <property type="entry name" value="Flg_new"/>
    <property type="match status" value="3"/>
</dbReference>
<dbReference type="Gene3D" id="2.60.40.4270">
    <property type="entry name" value="Listeria-Bacteroides repeat domain"/>
    <property type="match status" value="3"/>
</dbReference>
<dbReference type="InterPro" id="IPR013783">
    <property type="entry name" value="Ig-like_fold"/>
</dbReference>
<dbReference type="PROSITE" id="PS51272">
    <property type="entry name" value="SLH"/>
    <property type="match status" value="3"/>
</dbReference>
<dbReference type="Gene3D" id="2.60.40.10">
    <property type="entry name" value="Immunoglobulins"/>
    <property type="match status" value="1"/>
</dbReference>
<dbReference type="PANTHER" id="PTHR43308:SF5">
    <property type="entry name" value="S-LAYER PROTEIN _ PEPTIDOGLYCAN ENDO-BETA-N-ACETYLGLUCOSAMINIDASE"/>
    <property type="match status" value="1"/>
</dbReference>
<dbReference type="OrthoDB" id="2482491at2"/>
<comment type="subcellular location">
    <subcellularLocation>
        <location evidence="1">Cell envelope</location>
    </subcellularLocation>
</comment>
<evidence type="ECO:0000256" key="1">
    <source>
        <dbReference type="ARBA" id="ARBA00004196"/>
    </source>
</evidence>
<comment type="caution">
    <text evidence="3">The sequence shown here is derived from an EMBL/GenBank/DDBJ whole genome shotgun (WGS) entry which is preliminary data.</text>
</comment>
<dbReference type="NCBIfam" id="TIGR02543">
    <property type="entry name" value="List_Bact_rpt"/>
    <property type="match status" value="3"/>
</dbReference>
<keyword evidence="4" id="KW-1185">Reference proteome</keyword>